<feature type="region of interest" description="Disordered" evidence="1">
    <location>
        <begin position="1"/>
        <end position="35"/>
    </location>
</feature>
<dbReference type="RefSeq" id="WP_131759124.1">
    <property type="nucleotide sequence ID" value="NZ_CAACUY010000069.1"/>
</dbReference>
<reference evidence="3" key="1">
    <citation type="journal article" date="2019" name="Int. J. Syst. Evol. Microbiol.">
        <title>The Global Catalogue of Microorganisms (GCM) 10K type strain sequencing project: providing services to taxonomists for standard genome sequencing and annotation.</title>
        <authorList>
            <consortium name="The Broad Institute Genomics Platform"/>
            <consortium name="The Broad Institute Genome Sequencing Center for Infectious Disease"/>
            <person name="Wu L."/>
            <person name="Ma J."/>
        </authorList>
    </citation>
    <scope>NUCLEOTIDE SEQUENCE [LARGE SCALE GENOMIC DNA]</scope>
    <source>
        <strain evidence="3">JCM 9371</strain>
    </source>
</reference>
<gene>
    <name evidence="2" type="ORF">ACFQZM_22845</name>
</gene>
<dbReference type="InterPro" id="IPR036388">
    <property type="entry name" value="WH-like_DNA-bd_sf"/>
</dbReference>
<dbReference type="EMBL" id="JBHTGP010000012">
    <property type="protein sequence ID" value="MFD0687354.1"/>
    <property type="molecule type" value="Genomic_DNA"/>
</dbReference>
<dbReference type="InterPro" id="IPR027417">
    <property type="entry name" value="P-loop_NTPase"/>
</dbReference>
<dbReference type="InterPro" id="IPR011991">
    <property type="entry name" value="ArsR-like_HTH"/>
</dbReference>
<comment type="caution">
    <text evidence="2">The sequence shown here is derived from an EMBL/GenBank/DDBJ whole genome shotgun (WGS) entry which is preliminary data.</text>
</comment>
<dbReference type="Gene3D" id="1.10.10.10">
    <property type="entry name" value="Winged helix-like DNA-binding domain superfamily/Winged helix DNA-binding domain"/>
    <property type="match status" value="1"/>
</dbReference>
<dbReference type="Proteomes" id="UP001597063">
    <property type="component" value="Unassembled WGS sequence"/>
</dbReference>
<name>A0ABW2XM44_9ACTN</name>
<feature type="compositionally biased region" description="Low complexity" evidence="1">
    <location>
        <begin position="573"/>
        <end position="590"/>
    </location>
</feature>
<organism evidence="2 3">
    <name type="scientific">Actinomadura fibrosa</name>
    <dbReference type="NCBI Taxonomy" id="111802"/>
    <lineage>
        <taxon>Bacteria</taxon>
        <taxon>Bacillati</taxon>
        <taxon>Actinomycetota</taxon>
        <taxon>Actinomycetes</taxon>
        <taxon>Streptosporangiales</taxon>
        <taxon>Thermomonosporaceae</taxon>
        <taxon>Actinomadura</taxon>
    </lineage>
</organism>
<sequence length="755" mass="79595">MPGRSARSGFGRPARRTPGRFARPGRGRGGGRGRYADAELIDPLLPVMADYRPRPRGQVARMVARGYARWVMAAPDTRGLGTGLTALYPAGQLAHHYATGPHDPLLLGAFAPPVALAAWVATYKTHGSPRYSGAIAAIAAGVPTWLATAAATGVTNLSTLLGYTVTASAAWSAYTWSDVLKERRRFAEAQAKWETIAGLAGLEGSRLLRTERTRTGVKFKIDLGVEGPSAAKLERGDLAEQIARCYGIGADAVRITSSRKNARIAWITIQLVDLWSQEIPHPAVTDPAAAAKGHRSILDGPFIIGTDPETGEDLELVVFDEGGARHVEIVATNGGAKTNTLSNIVQQGAECYDVLTIAIDLGKGVITTLWKGHLHEAAGVGEEDKALQILDWIDILVDERAIACAGGTHQPTPAAPVVLLAIDEQDTATGLDSPIAHRVKPVLDKVHRRGRSGGVVGITAKQRNVVQHTGTKEGSANTYTKIVGRVSDTNEMRKAVPDWETLGCPDMSTYGSGAAGVVLLVRQGGTWQTGRTRALYDPDTVKALADAYGPADAHLEPQIAAALPGYAERHPIPATTSATRTDTTDRPAAPGATEGSGSGGQDPVSTPPPTGPSSEGSARGGGRTGDDGDWGFDPADDAAVDEAARGLVERLDEFIAESVPPPEQPTRLEDLNAARKKIDNNTVPEPVVQAVTAFLAERGTRGARRDELVAHLKLSKSRAAEHLGALRANGVITSAGNGKAARYYLPEHTPDDHSA</sequence>
<evidence type="ECO:0000256" key="1">
    <source>
        <dbReference type="SAM" id="MobiDB-lite"/>
    </source>
</evidence>
<evidence type="ECO:0000313" key="2">
    <source>
        <dbReference type="EMBL" id="MFD0687354.1"/>
    </source>
</evidence>
<keyword evidence="3" id="KW-1185">Reference proteome</keyword>
<dbReference type="CDD" id="cd00090">
    <property type="entry name" value="HTH_ARSR"/>
    <property type="match status" value="1"/>
</dbReference>
<feature type="region of interest" description="Disordered" evidence="1">
    <location>
        <begin position="572"/>
        <end position="636"/>
    </location>
</feature>
<feature type="compositionally biased region" description="Acidic residues" evidence="1">
    <location>
        <begin position="627"/>
        <end position="636"/>
    </location>
</feature>
<evidence type="ECO:0000313" key="3">
    <source>
        <dbReference type="Proteomes" id="UP001597063"/>
    </source>
</evidence>
<accession>A0ABW2XM44</accession>
<protein>
    <submittedName>
        <fullName evidence="2">Winged helix-turn-helix domain-containing protein</fullName>
    </submittedName>
</protein>
<proteinExistence type="predicted"/>
<dbReference type="Gene3D" id="3.40.50.300">
    <property type="entry name" value="P-loop containing nucleotide triphosphate hydrolases"/>
    <property type="match status" value="1"/>
</dbReference>
<feature type="compositionally biased region" description="Basic residues" evidence="1">
    <location>
        <begin position="13"/>
        <end position="31"/>
    </location>
</feature>